<evidence type="ECO:0000259" key="13">
    <source>
        <dbReference type="Pfam" id="PF00732"/>
    </source>
</evidence>
<dbReference type="Gene3D" id="3.50.50.60">
    <property type="entry name" value="FAD/NAD(P)-binding domain"/>
    <property type="match status" value="2"/>
</dbReference>
<dbReference type="InterPro" id="IPR036188">
    <property type="entry name" value="FAD/NAD-bd_sf"/>
</dbReference>
<keyword evidence="17" id="KW-1185">Reference proteome</keyword>
<evidence type="ECO:0000256" key="4">
    <source>
        <dbReference type="ARBA" id="ARBA00010790"/>
    </source>
</evidence>
<evidence type="ECO:0000256" key="12">
    <source>
        <dbReference type="PIRNR" id="PIRNR028937"/>
    </source>
</evidence>
<evidence type="ECO:0000313" key="16">
    <source>
        <dbReference type="EMBL" id="KAL2282819.1"/>
    </source>
</evidence>
<evidence type="ECO:0000256" key="1">
    <source>
        <dbReference type="ARBA" id="ARBA00000920"/>
    </source>
</evidence>
<dbReference type="EC" id="1.1.3.20" evidence="5 12"/>
<dbReference type="Proteomes" id="UP001600888">
    <property type="component" value="Unassembled WGS sequence"/>
</dbReference>
<dbReference type="PIRSF" id="PIRSF028937">
    <property type="entry name" value="Lg_Ch_AO"/>
    <property type="match status" value="1"/>
</dbReference>
<keyword evidence="9" id="KW-1133">Transmembrane helix</keyword>
<comment type="caution">
    <text evidence="16">The sequence shown here is derived from an EMBL/GenBank/DDBJ whole genome shotgun (WGS) entry which is preliminary data.</text>
</comment>
<evidence type="ECO:0000256" key="5">
    <source>
        <dbReference type="ARBA" id="ARBA00013125"/>
    </source>
</evidence>
<evidence type="ECO:0000256" key="10">
    <source>
        <dbReference type="ARBA" id="ARBA00023002"/>
    </source>
</evidence>
<evidence type="ECO:0000259" key="14">
    <source>
        <dbReference type="Pfam" id="PF01494"/>
    </source>
</evidence>
<evidence type="ECO:0000256" key="8">
    <source>
        <dbReference type="ARBA" id="ARBA00022827"/>
    </source>
</evidence>
<evidence type="ECO:0000256" key="3">
    <source>
        <dbReference type="ARBA" id="ARBA00004370"/>
    </source>
</evidence>
<dbReference type="InterPro" id="IPR000172">
    <property type="entry name" value="GMC_OxRdtase_N"/>
</dbReference>
<accession>A0ABR4EK43</accession>
<feature type="domain" description="Glucose-methanol-choline oxidoreductase N-terminal" evidence="13">
    <location>
        <begin position="286"/>
        <end position="507"/>
    </location>
</feature>
<gene>
    <name evidence="16" type="ORF">FJTKL_10425</name>
</gene>
<evidence type="ECO:0000259" key="15">
    <source>
        <dbReference type="Pfam" id="PF05199"/>
    </source>
</evidence>
<keyword evidence="6" id="KW-0285">Flavoprotein</keyword>
<keyword evidence="11" id="KW-0472">Membrane</keyword>
<sequence length="773" mass="83286">MVLTGDIIAPESPALPALPPDHFWSETEWAVFNAILDTIVPAVVSKSALTDKEGQLAIPDGEYSAVLARARATTLESQDEVSLKAFMEDKVSTHPAVREVSLRIAARLSDVQKDGLRRLLKLLSSSVGAFLLTGSCVPFHQQPAHVRESIVQAWHNSWFPRMRNLARGFVRISQVSWLMSSPTFREVTGYPDIPVNWKPGLDFGYKFLQFPAPAPGSKPEPESETAPATIETDVVIVGSGCGGAIAAKILAEAGHRVVVVDKGYNFPTSMLPLPGPVASRYLFDKSVTHSVDGSIGIVAGATWGGGGTVNWSVSLRTQDFVRKEWAARGLDWFESNEYDECLDRVCERMGVATDPVVQSPRGQVLLDGSRRLGWKAGVCPQNTGGKEHSCGHCTMGCGSGDKQGPTQTWLPDAARAGAEFIEGFAVDRVLFDEADGNKKATGVVGTWTSRDSHGGIGGPMEERVSRQVVVKAKRVIVACNALFSPLLLIKSGLTNPNIGRNLYLHPCNMAGGFYPEDARPWEGAIITSYCSQFEDLDGHGHGVKLETTNMTPYTCLSAMPWRSGLDFKLSALRYRHFGAFISVARDRDPGRVLMDPATGGLQIDYTPSAFDRAHAVEGDIALCKIMYATGAREINPFIHGVEPYVRDDAELQAAAEAVARAGGGLFQIDDPRFSAWLDGARRLGNVLGNPPCSSAHQMGTCRMSASEADGVVDPFGKVWETEGLYVADSSVFPSASGVNPMITVMAIADRIARAVDQDLREGGNSEPVEPDAA</sequence>
<name>A0ABR4EK43_9PEZI</name>
<dbReference type="Pfam" id="PF00732">
    <property type="entry name" value="GMC_oxred_N"/>
    <property type="match status" value="1"/>
</dbReference>
<keyword evidence="8" id="KW-0274">FAD</keyword>
<evidence type="ECO:0000256" key="9">
    <source>
        <dbReference type="ARBA" id="ARBA00022989"/>
    </source>
</evidence>
<proteinExistence type="inferred from homology"/>
<evidence type="ECO:0000313" key="17">
    <source>
        <dbReference type="Proteomes" id="UP001600888"/>
    </source>
</evidence>
<dbReference type="Pfam" id="PF01494">
    <property type="entry name" value="FAD_binding_3"/>
    <property type="match status" value="1"/>
</dbReference>
<dbReference type="PANTHER" id="PTHR46056">
    <property type="entry name" value="LONG-CHAIN-ALCOHOL OXIDASE"/>
    <property type="match status" value="1"/>
</dbReference>
<comment type="function">
    <text evidence="2">Long-chain fatty alcohol oxidase involved in the omega-oxidation pathway of lipid degradation.</text>
</comment>
<feature type="domain" description="Glucose-methanol-choline oxidoreductase C-terminal" evidence="15">
    <location>
        <begin position="683"/>
        <end position="748"/>
    </location>
</feature>
<dbReference type="PANTHER" id="PTHR46056:SF12">
    <property type="entry name" value="LONG-CHAIN-ALCOHOL OXIDASE"/>
    <property type="match status" value="1"/>
</dbReference>
<evidence type="ECO:0000256" key="2">
    <source>
        <dbReference type="ARBA" id="ARBA00003842"/>
    </source>
</evidence>
<keyword evidence="10 12" id="KW-0560">Oxidoreductase</keyword>
<comment type="catalytic activity">
    <reaction evidence="1 12">
        <text>a long-chain primary fatty alcohol + O2 = a long-chain fatty aldehyde + H2O2</text>
        <dbReference type="Rhea" id="RHEA:22756"/>
        <dbReference type="ChEBI" id="CHEBI:15379"/>
        <dbReference type="ChEBI" id="CHEBI:16240"/>
        <dbReference type="ChEBI" id="CHEBI:17176"/>
        <dbReference type="ChEBI" id="CHEBI:77396"/>
        <dbReference type="EC" id="1.1.3.20"/>
    </reaction>
</comment>
<dbReference type="InterPro" id="IPR012400">
    <property type="entry name" value="Long_Oxdase"/>
</dbReference>
<organism evidence="16 17">
    <name type="scientific">Diaporthe vaccinii</name>
    <dbReference type="NCBI Taxonomy" id="105482"/>
    <lineage>
        <taxon>Eukaryota</taxon>
        <taxon>Fungi</taxon>
        <taxon>Dikarya</taxon>
        <taxon>Ascomycota</taxon>
        <taxon>Pezizomycotina</taxon>
        <taxon>Sordariomycetes</taxon>
        <taxon>Sordariomycetidae</taxon>
        <taxon>Diaporthales</taxon>
        <taxon>Diaporthaceae</taxon>
        <taxon>Diaporthe</taxon>
        <taxon>Diaporthe eres species complex</taxon>
    </lineage>
</organism>
<dbReference type="InterPro" id="IPR007867">
    <property type="entry name" value="GMC_OxRtase_C"/>
</dbReference>
<dbReference type="InterPro" id="IPR002938">
    <property type="entry name" value="FAD-bd"/>
</dbReference>
<feature type="domain" description="FAD-binding" evidence="14">
    <location>
        <begin position="231"/>
        <end position="262"/>
    </location>
</feature>
<protein>
    <recommendedName>
        <fullName evidence="5 12">Long-chain-alcohol oxidase</fullName>
        <ecNumber evidence="5 12">1.1.3.20</ecNumber>
    </recommendedName>
</protein>
<evidence type="ECO:0000256" key="6">
    <source>
        <dbReference type="ARBA" id="ARBA00022630"/>
    </source>
</evidence>
<evidence type="ECO:0000256" key="11">
    <source>
        <dbReference type="ARBA" id="ARBA00023136"/>
    </source>
</evidence>
<evidence type="ECO:0000256" key="7">
    <source>
        <dbReference type="ARBA" id="ARBA00022692"/>
    </source>
</evidence>
<dbReference type="EMBL" id="JBAWTH010000047">
    <property type="protein sequence ID" value="KAL2282819.1"/>
    <property type="molecule type" value="Genomic_DNA"/>
</dbReference>
<comment type="subcellular location">
    <subcellularLocation>
        <location evidence="3">Membrane</location>
    </subcellularLocation>
</comment>
<comment type="similarity">
    <text evidence="4 12">Belongs to the GMC oxidoreductase family.</text>
</comment>
<keyword evidence="7" id="KW-0812">Transmembrane</keyword>
<dbReference type="SUPFAM" id="SSF51905">
    <property type="entry name" value="FAD/NAD(P)-binding domain"/>
    <property type="match status" value="1"/>
</dbReference>
<reference evidence="16 17" key="1">
    <citation type="submission" date="2024-03" db="EMBL/GenBank/DDBJ databases">
        <title>A high-quality draft genome sequence of Diaporthe vaccinii, a causative agent of upright dieback and viscid rot disease in cranberry plants.</title>
        <authorList>
            <person name="Sarrasin M."/>
            <person name="Lang B.F."/>
            <person name="Burger G."/>
        </authorList>
    </citation>
    <scope>NUCLEOTIDE SEQUENCE [LARGE SCALE GENOMIC DNA]</scope>
    <source>
        <strain evidence="16 17">IS7</strain>
    </source>
</reference>
<dbReference type="Pfam" id="PF05199">
    <property type="entry name" value="GMC_oxred_C"/>
    <property type="match status" value="1"/>
</dbReference>